<reference evidence="3" key="2">
    <citation type="submission" date="2023-05" db="EMBL/GenBank/DDBJ databases">
        <authorList>
            <consortium name="Lawrence Berkeley National Laboratory"/>
            <person name="Steindorff A."/>
            <person name="Hensen N."/>
            <person name="Bonometti L."/>
            <person name="Westerberg I."/>
            <person name="Brannstrom I.O."/>
            <person name="Guillou S."/>
            <person name="Cros-Aarteil S."/>
            <person name="Calhoun S."/>
            <person name="Haridas S."/>
            <person name="Kuo A."/>
            <person name="Mondo S."/>
            <person name="Pangilinan J."/>
            <person name="Riley R."/>
            <person name="Labutti K."/>
            <person name="Andreopoulos B."/>
            <person name="Lipzen A."/>
            <person name="Chen C."/>
            <person name="Yanf M."/>
            <person name="Daum C."/>
            <person name="Ng V."/>
            <person name="Clum A."/>
            <person name="Ohm R."/>
            <person name="Martin F."/>
            <person name="Silar P."/>
            <person name="Natvig D."/>
            <person name="Lalanne C."/>
            <person name="Gautier V."/>
            <person name="Ament-Velasquez S.L."/>
            <person name="Kruys A."/>
            <person name="Hutchinson M.I."/>
            <person name="Powell A.J."/>
            <person name="Barry K."/>
            <person name="Miller A.N."/>
            <person name="Grigoriev I.V."/>
            <person name="Debuchy R."/>
            <person name="Gladieux P."/>
            <person name="Thoren M.H."/>
            <person name="Johannesson H."/>
        </authorList>
    </citation>
    <scope>NUCLEOTIDE SEQUENCE</scope>
    <source>
        <strain evidence="3">PSN293</strain>
    </source>
</reference>
<dbReference type="PANTHER" id="PTHR24118">
    <property type="entry name" value="POTE ANKYRIN DOMAIN"/>
    <property type="match status" value="1"/>
</dbReference>
<dbReference type="Gene3D" id="1.25.40.20">
    <property type="entry name" value="Ankyrin repeat-containing domain"/>
    <property type="match status" value="1"/>
</dbReference>
<evidence type="ECO:0000313" key="4">
    <source>
        <dbReference type="Proteomes" id="UP001301769"/>
    </source>
</evidence>
<dbReference type="Pfam" id="PF12796">
    <property type="entry name" value="Ank_2"/>
    <property type="match status" value="1"/>
</dbReference>
<keyword evidence="1" id="KW-0040">ANK repeat</keyword>
<feature type="region of interest" description="Disordered" evidence="2">
    <location>
        <begin position="167"/>
        <end position="195"/>
    </location>
</feature>
<evidence type="ECO:0000256" key="1">
    <source>
        <dbReference type="PROSITE-ProRule" id="PRU00023"/>
    </source>
</evidence>
<dbReference type="AlphaFoldDB" id="A0AAN6XX71"/>
<feature type="compositionally biased region" description="Polar residues" evidence="2">
    <location>
        <begin position="1"/>
        <end position="13"/>
    </location>
</feature>
<dbReference type="SUPFAM" id="SSF48403">
    <property type="entry name" value="Ankyrin repeat"/>
    <property type="match status" value="1"/>
</dbReference>
<dbReference type="EMBL" id="MU858311">
    <property type="protein sequence ID" value="KAK4207215.1"/>
    <property type="molecule type" value="Genomic_DNA"/>
</dbReference>
<name>A0AAN6XX71_9PEZI</name>
<feature type="compositionally biased region" description="Low complexity" evidence="2">
    <location>
        <begin position="186"/>
        <end position="195"/>
    </location>
</feature>
<reference evidence="3" key="1">
    <citation type="journal article" date="2023" name="Mol. Phylogenet. Evol.">
        <title>Genome-scale phylogeny and comparative genomics of the fungal order Sordariales.</title>
        <authorList>
            <person name="Hensen N."/>
            <person name="Bonometti L."/>
            <person name="Westerberg I."/>
            <person name="Brannstrom I.O."/>
            <person name="Guillou S."/>
            <person name="Cros-Aarteil S."/>
            <person name="Calhoun S."/>
            <person name="Haridas S."/>
            <person name="Kuo A."/>
            <person name="Mondo S."/>
            <person name="Pangilinan J."/>
            <person name="Riley R."/>
            <person name="LaButti K."/>
            <person name="Andreopoulos B."/>
            <person name="Lipzen A."/>
            <person name="Chen C."/>
            <person name="Yan M."/>
            <person name="Daum C."/>
            <person name="Ng V."/>
            <person name="Clum A."/>
            <person name="Steindorff A."/>
            <person name="Ohm R.A."/>
            <person name="Martin F."/>
            <person name="Silar P."/>
            <person name="Natvig D.O."/>
            <person name="Lalanne C."/>
            <person name="Gautier V."/>
            <person name="Ament-Velasquez S.L."/>
            <person name="Kruys A."/>
            <person name="Hutchinson M.I."/>
            <person name="Powell A.J."/>
            <person name="Barry K."/>
            <person name="Miller A.N."/>
            <person name="Grigoriev I.V."/>
            <person name="Debuchy R."/>
            <person name="Gladieux P."/>
            <person name="Hiltunen Thoren M."/>
            <person name="Johannesson H."/>
        </authorList>
    </citation>
    <scope>NUCLEOTIDE SEQUENCE</scope>
    <source>
        <strain evidence="3">PSN293</strain>
    </source>
</reference>
<feature type="region of interest" description="Disordered" evidence="2">
    <location>
        <begin position="1"/>
        <end position="74"/>
    </location>
</feature>
<dbReference type="PROSITE" id="PS50297">
    <property type="entry name" value="ANK_REP_REGION"/>
    <property type="match status" value="1"/>
</dbReference>
<accession>A0AAN6XX71</accession>
<keyword evidence="4" id="KW-1185">Reference proteome</keyword>
<organism evidence="3 4">
    <name type="scientific">Rhypophila decipiens</name>
    <dbReference type="NCBI Taxonomy" id="261697"/>
    <lineage>
        <taxon>Eukaryota</taxon>
        <taxon>Fungi</taxon>
        <taxon>Dikarya</taxon>
        <taxon>Ascomycota</taxon>
        <taxon>Pezizomycotina</taxon>
        <taxon>Sordariomycetes</taxon>
        <taxon>Sordariomycetidae</taxon>
        <taxon>Sordariales</taxon>
        <taxon>Naviculisporaceae</taxon>
        <taxon>Rhypophila</taxon>
    </lineage>
</organism>
<dbReference type="PROSITE" id="PS50088">
    <property type="entry name" value="ANK_REPEAT"/>
    <property type="match status" value="1"/>
</dbReference>
<protein>
    <submittedName>
        <fullName evidence="3">Uncharacterized protein</fullName>
    </submittedName>
</protein>
<dbReference type="InterPro" id="IPR036770">
    <property type="entry name" value="Ankyrin_rpt-contain_sf"/>
</dbReference>
<gene>
    <name evidence="3" type="ORF">QBC37DRAFT_99713</name>
</gene>
<evidence type="ECO:0000313" key="3">
    <source>
        <dbReference type="EMBL" id="KAK4207215.1"/>
    </source>
</evidence>
<dbReference type="PANTHER" id="PTHR24118:SF99">
    <property type="entry name" value="POTE ANKYRIN DOMAIN FAMILY MEMBER 3C-RELATED"/>
    <property type="match status" value="1"/>
</dbReference>
<evidence type="ECO:0000256" key="2">
    <source>
        <dbReference type="SAM" id="MobiDB-lite"/>
    </source>
</evidence>
<feature type="compositionally biased region" description="Low complexity" evidence="2">
    <location>
        <begin position="29"/>
        <end position="48"/>
    </location>
</feature>
<proteinExistence type="predicted"/>
<dbReference type="InterPro" id="IPR002110">
    <property type="entry name" value="Ankyrin_rpt"/>
</dbReference>
<dbReference type="Proteomes" id="UP001301769">
    <property type="component" value="Unassembled WGS sequence"/>
</dbReference>
<sequence>MEIHSPASSLDRTGSSSGGPSPTAHTFFSGASASSASPPSMPAVPVKSSRTRRTSPTNGPSRGRGRPATAQRIWKQPVMQRRLIRLYLYTTESTLNTRQIGRLLSALANLEEEGKEREEEPTSLQSEIRSTQYQLSRLLSHGYHNLRPRTRETARDRISNFRTVRDGRIQKNKSARSKMALHSRRTSGSSTDSADTARNFDARLFRHDSVSSSRFSSPYSNGPQSLVDGRFPKPDPDTVMQDRQSIRLSWVRRVLKDASDSTPASSVCSEIRSLLSRYSFRSSLLSFHSSILASESLPDFPSGLGENDAERNRIVIQLCCQYRHDCLHRKVLLTVTPDTIPPALRGAGNVRITDLGSKYGRDKWNETALHLVARWAPEATVLKHLMDLLRRAHNSIINVRNIDGDTFMHVLAHRWRHQSNVDDTATFDGPQWAALVSEAHAKGYQFQSSNSRGLNFLASLLPDDETSILCTQSHQRIVFALWVLLDLHGGDQQILHDSLMTPAPEPRGFGHEFVGTQVVRFLRTQELAVARVVDEQEIYVPPQFVLQRYTWLLKDLPSTVSQPVISRLHGYLDCQTTASGPIASPEVFKELLEAGADPNDYNPQRQTCIMAVIDKMEKTILTEEVGTKLIEILINFGADLRLLDPEGNTALHYAVRARLPNVVQQLIKTGIPVHAENLNGETAPQIAVRQYEKTRPEQLESGVNYGRSQSLLVRLFDASKKK</sequence>
<dbReference type="SMART" id="SM00248">
    <property type="entry name" value="ANK"/>
    <property type="match status" value="4"/>
</dbReference>
<feature type="compositionally biased region" description="Basic residues" evidence="2">
    <location>
        <begin position="170"/>
        <end position="185"/>
    </location>
</feature>
<feature type="repeat" description="ANK" evidence="1">
    <location>
        <begin position="646"/>
        <end position="678"/>
    </location>
</feature>
<comment type="caution">
    <text evidence="3">The sequence shown here is derived from an EMBL/GenBank/DDBJ whole genome shotgun (WGS) entry which is preliminary data.</text>
</comment>